<feature type="transmembrane region" description="Helical" evidence="1">
    <location>
        <begin position="124"/>
        <end position="143"/>
    </location>
</feature>
<evidence type="ECO:0000256" key="1">
    <source>
        <dbReference type="SAM" id="Phobius"/>
    </source>
</evidence>
<proteinExistence type="predicted"/>
<feature type="transmembrane region" description="Helical" evidence="1">
    <location>
        <begin position="155"/>
        <end position="184"/>
    </location>
</feature>
<dbReference type="Proteomes" id="UP000078343">
    <property type="component" value="Unassembled WGS sequence"/>
</dbReference>
<feature type="transmembrane region" description="Helical" evidence="1">
    <location>
        <begin position="196"/>
        <end position="218"/>
    </location>
</feature>
<dbReference type="AlphaFoldDB" id="A0A178ZYG2"/>
<dbReference type="OrthoDB" id="3357002at2759"/>
<sequence length="227" mass="24748">MAPSGPPPGTPYQPQTVNVGEVPTVDVDVPICSVLMFLFLDGAVCHMTILQINLSRGHKFLMSGILFGFLWAVYPEVTQIAIAAAVFVPIGVLLLFFVHLIFAQRILRASHPHLGRDKAISTTFKILYGLIVVMLAIIITATVDSFVLKPNAHSTILGLTIAAVTYFLILSFLPIPIVILSLVIPRKTRVEKVGSGCWWSKVAVLLTSSVLLCLRSSFRASMTHKDP</sequence>
<gene>
    <name evidence="2" type="ORF">AYL99_00820</name>
</gene>
<comment type="caution">
    <text evidence="2">The sequence shown here is derived from an EMBL/GenBank/DDBJ whole genome shotgun (WGS) entry which is preliminary data.</text>
</comment>
<evidence type="ECO:0000313" key="2">
    <source>
        <dbReference type="EMBL" id="OAP64848.1"/>
    </source>
</evidence>
<evidence type="ECO:0000313" key="3">
    <source>
        <dbReference type="Proteomes" id="UP000078343"/>
    </source>
</evidence>
<accession>A0A178ZYG2</accession>
<feature type="transmembrane region" description="Helical" evidence="1">
    <location>
        <begin position="27"/>
        <end position="50"/>
    </location>
</feature>
<protein>
    <submittedName>
        <fullName evidence="2">Uncharacterized protein</fullName>
    </submittedName>
</protein>
<dbReference type="EMBL" id="LVYI01000001">
    <property type="protein sequence ID" value="OAP64848.1"/>
    <property type="molecule type" value="Genomic_DNA"/>
</dbReference>
<name>A0A178ZYG2_9EURO</name>
<dbReference type="PANTHER" id="PTHR35184">
    <property type="entry name" value="YALI0C10208P"/>
    <property type="match status" value="1"/>
</dbReference>
<reference evidence="2 3" key="1">
    <citation type="submission" date="2016-04" db="EMBL/GenBank/DDBJ databases">
        <title>Draft genome of Fonsecaea erecta CBS 125763.</title>
        <authorList>
            <person name="Weiss V.A."/>
            <person name="Vicente V.A."/>
            <person name="Raittz R.T."/>
            <person name="Moreno L.F."/>
            <person name="De Souza E.M."/>
            <person name="Pedrosa F.O."/>
            <person name="Steffens M.B."/>
            <person name="Faoro H."/>
            <person name="Tadra-Sfeir M.Z."/>
            <person name="Najafzadeh M.J."/>
            <person name="Felipe M.S."/>
            <person name="Teixeira M."/>
            <person name="Sun J."/>
            <person name="Xi L."/>
            <person name="Gomes R."/>
            <person name="De Azevedo C.M."/>
            <person name="Salgado C.G."/>
            <person name="Da Silva M.B."/>
            <person name="Nascimento M.F."/>
            <person name="Queiroz-Telles F."/>
            <person name="Attili D.S."/>
            <person name="Gorbushina A."/>
        </authorList>
    </citation>
    <scope>NUCLEOTIDE SEQUENCE [LARGE SCALE GENOMIC DNA]</scope>
    <source>
        <strain evidence="2 3">CBS 125763</strain>
    </source>
</reference>
<feature type="transmembrane region" description="Helical" evidence="1">
    <location>
        <begin position="57"/>
        <end position="74"/>
    </location>
</feature>
<keyword evidence="1" id="KW-1133">Transmembrane helix</keyword>
<dbReference type="GeneID" id="30004990"/>
<feature type="transmembrane region" description="Helical" evidence="1">
    <location>
        <begin position="80"/>
        <end position="103"/>
    </location>
</feature>
<dbReference type="STRING" id="1367422.A0A178ZYG2"/>
<dbReference type="PANTHER" id="PTHR35184:SF1">
    <property type="entry name" value="INTEGRAL MEMBRANE PROTEIN"/>
    <property type="match status" value="1"/>
</dbReference>
<keyword evidence="1" id="KW-0472">Membrane</keyword>
<keyword evidence="1" id="KW-0812">Transmembrane</keyword>
<organism evidence="2 3">
    <name type="scientific">Fonsecaea erecta</name>
    <dbReference type="NCBI Taxonomy" id="1367422"/>
    <lineage>
        <taxon>Eukaryota</taxon>
        <taxon>Fungi</taxon>
        <taxon>Dikarya</taxon>
        <taxon>Ascomycota</taxon>
        <taxon>Pezizomycotina</taxon>
        <taxon>Eurotiomycetes</taxon>
        <taxon>Chaetothyriomycetidae</taxon>
        <taxon>Chaetothyriales</taxon>
        <taxon>Herpotrichiellaceae</taxon>
        <taxon>Fonsecaea</taxon>
    </lineage>
</organism>
<keyword evidence="3" id="KW-1185">Reference proteome</keyword>
<dbReference type="RefSeq" id="XP_018698215.1">
    <property type="nucleotide sequence ID" value="XM_018832336.1"/>
</dbReference>